<proteinExistence type="predicted"/>
<reference evidence="2" key="1">
    <citation type="submission" date="2009-08" db="EMBL/GenBank/DDBJ databases">
        <authorList>
            <consortium name="US DOE Joint Genome Institute"/>
            <person name="Lucas S."/>
            <person name="Copeland A."/>
            <person name="Lapidus A."/>
            <person name="Glavina del Rio T."/>
            <person name="Dalin E."/>
            <person name="Tice H."/>
            <person name="Bruce D."/>
            <person name="Barry K."/>
            <person name="Pitluck S."/>
            <person name="Lowry S."/>
            <person name="Larimer F."/>
            <person name="Land M."/>
            <person name="Hauser L."/>
            <person name="Kyrpides N."/>
            <person name="Ivanova N."/>
            <person name="McMahon K.D."/>
            <person name="Hugenholtz P."/>
        </authorList>
    </citation>
    <scope>NUCLEOTIDE SEQUENCE</scope>
    <source>
        <strain evidence="2">UW-1</strain>
    </source>
</reference>
<organism evidence="2">
    <name type="scientific">Accumulibacter regalis</name>
    <dbReference type="NCBI Taxonomy" id="522306"/>
    <lineage>
        <taxon>Bacteria</taxon>
        <taxon>Pseudomonadati</taxon>
        <taxon>Pseudomonadota</taxon>
        <taxon>Betaproteobacteria</taxon>
        <taxon>Candidatus Accumulibacter</taxon>
    </lineage>
</organism>
<dbReference type="HOGENOM" id="CLU_1590988_0_0_4"/>
<accession>C7RTZ5</accession>
<feature type="region of interest" description="Disordered" evidence="1">
    <location>
        <begin position="1"/>
        <end position="34"/>
    </location>
</feature>
<reference evidence="2" key="2">
    <citation type="submission" date="2009-09" db="EMBL/GenBank/DDBJ databases">
        <title>Complete sequence of chromosome of Candidatus Accumulibacter phosphatis clade IIA str. UW-1.</title>
        <authorList>
            <consortium name="US DOE Joint Genome Institute"/>
            <person name="Martin H.G."/>
            <person name="Ivanova N."/>
            <person name="Kunin V."/>
            <person name="Warnecke F."/>
            <person name="Barry K."/>
            <person name="He S."/>
            <person name="Salamov A."/>
            <person name="Szeto E."/>
            <person name="Dalin E."/>
            <person name="Pangilinan J.L."/>
            <person name="Lapidus A."/>
            <person name="Lowry S."/>
            <person name="Kyrpides N.C."/>
            <person name="McMahon K.D."/>
            <person name="Hugenholtz P."/>
        </authorList>
    </citation>
    <scope>NUCLEOTIDE SEQUENCE [LARGE SCALE GENOMIC DNA]</scope>
    <source>
        <strain evidence="2">UW-1</strain>
    </source>
</reference>
<dbReference type="KEGG" id="app:CAP2UW1_2879"/>
<name>C7RTZ5_ACCRE</name>
<protein>
    <submittedName>
        <fullName evidence="2">Uncharacterized protein</fullName>
    </submittedName>
</protein>
<evidence type="ECO:0000256" key="1">
    <source>
        <dbReference type="SAM" id="MobiDB-lite"/>
    </source>
</evidence>
<dbReference type="AlphaFoldDB" id="C7RTZ5"/>
<dbReference type="STRING" id="522306.CAP2UW1_2879"/>
<sequence length="167" mass="17235">MKSTESIDETAASTGRSLADGDAVSPSQTSLMDQRRRRLVRGAMAVAPLVLTLRSGALAAASCTGVKIASVRVSTGAGSERRGEIMNPPTPLANKDVCVAPGVLVQCPAPSVEKVLTSSPINATNSEEILFRDVAGTDYWTCGDRQFQGQNVAILSSASVASMGVAP</sequence>
<dbReference type="EMBL" id="CP001715">
    <property type="protein sequence ID" value="ACV36159.1"/>
    <property type="molecule type" value="Genomic_DNA"/>
</dbReference>
<evidence type="ECO:0000313" key="2">
    <source>
        <dbReference type="EMBL" id="ACV36159.1"/>
    </source>
</evidence>
<gene>
    <name evidence="2" type="ordered locus">CAP2UW1_2879</name>
</gene>